<dbReference type="GO" id="GO:0004359">
    <property type="term" value="F:glutaminase activity"/>
    <property type="evidence" value="ECO:0007669"/>
    <property type="project" value="InterPro"/>
</dbReference>
<dbReference type="PANTHER" id="PTHR23090:SF9">
    <property type="entry name" value="GLUTAMINE-DEPENDENT NAD(+) SYNTHETASE"/>
    <property type="match status" value="1"/>
</dbReference>
<reference evidence="7 8" key="1">
    <citation type="submission" date="2019-01" db="EMBL/GenBank/DDBJ databases">
        <authorList>
            <person name="Deng T."/>
        </authorList>
    </citation>
    <scope>NUCLEOTIDE SEQUENCE [LARGE SCALE GENOMIC DNA]</scope>
    <source>
        <strain evidence="7 8">F8825</strain>
    </source>
</reference>
<evidence type="ECO:0000256" key="3">
    <source>
        <dbReference type="ARBA" id="ARBA00022741"/>
    </source>
</evidence>
<keyword evidence="8" id="KW-1185">Reference proteome</keyword>
<dbReference type="InterPro" id="IPR014729">
    <property type="entry name" value="Rossmann-like_a/b/a_fold"/>
</dbReference>
<dbReference type="Proteomes" id="UP000291088">
    <property type="component" value="Unassembled WGS sequence"/>
</dbReference>
<evidence type="ECO:0000313" key="8">
    <source>
        <dbReference type="Proteomes" id="UP000291088"/>
    </source>
</evidence>
<dbReference type="InterPro" id="IPR003694">
    <property type="entry name" value="NAD_synthase"/>
</dbReference>
<keyword evidence="2" id="KW-0436">Ligase</keyword>
<name>A0A4Q2U1C8_9HYPH</name>
<evidence type="ECO:0000256" key="4">
    <source>
        <dbReference type="ARBA" id="ARBA00022840"/>
    </source>
</evidence>
<accession>A0A4Q2U1C8</accession>
<dbReference type="GO" id="GO:0003952">
    <property type="term" value="F:NAD+ synthase (glutamine-hydrolyzing) activity"/>
    <property type="evidence" value="ECO:0007669"/>
    <property type="project" value="InterPro"/>
</dbReference>
<evidence type="ECO:0000256" key="5">
    <source>
        <dbReference type="ARBA" id="ARBA00023027"/>
    </source>
</evidence>
<sequence length="319" mass="35169">MSPLDIDTDRTIEEITRYLQEIVRRDHSRGVILGLSGGLDSCVLAALAVHALGPQAVCVIYIGDRDSDPRIADHAREVARRLGLTLETLDISGEMAKRGVYAPVFIRLLRLSPVVAELSSAAYRLVHGEPPFVSALRVGGGEKLTPWHKQLMYGRTMRHVDEGFSQRHICRRAIAERLARERNLSLIGAANLSECETGWFVKGGIDDLPVQPLSGLYKTQVRQLAEALDLPEAVRAQLPSPDMARGVTDEFGIGHLYRDVDLVFDGHDRGLPESEIARMGVPADEIAAILELRRLSAWKRTSPHDAPPVSGKFGSPIRR</sequence>
<protein>
    <submittedName>
        <fullName evidence="7">NAD(+) synthase</fullName>
    </submittedName>
</protein>
<dbReference type="Pfam" id="PF02540">
    <property type="entry name" value="NAD_synthase"/>
    <property type="match status" value="2"/>
</dbReference>
<dbReference type="InterPro" id="IPR022310">
    <property type="entry name" value="NAD/GMP_synthase"/>
</dbReference>
<dbReference type="GO" id="GO:0005737">
    <property type="term" value="C:cytoplasm"/>
    <property type="evidence" value="ECO:0007669"/>
    <property type="project" value="InterPro"/>
</dbReference>
<dbReference type="PANTHER" id="PTHR23090">
    <property type="entry name" value="NH 3 /GLUTAMINE-DEPENDENT NAD + SYNTHETASE"/>
    <property type="match status" value="1"/>
</dbReference>
<evidence type="ECO:0000256" key="1">
    <source>
        <dbReference type="ARBA" id="ARBA00004790"/>
    </source>
</evidence>
<keyword evidence="4" id="KW-0067">ATP-binding</keyword>
<evidence type="ECO:0000313" key="7">
    <source>
        <dbReference type="EMBL" id="RYC26863.1"/>
    </source>
</evidence>
<dbReference type="GO" id="GO:0009435">
    <property type="term" value="P:NAD+ biosynthetic process"/>
    <property type="evidence" value="ECO:0007669"/>
    <property type="project" value="UniProtKB-UniPathway"/>
</dbReference>
<dbReference type="UniPathway" id="UPA00253"/>
<dbReference type="OrthoDB" id="3266517at2"/>
<dbReference type="SUPFAM" id="SSF52402">
    <property type="entry name" value="Adenine nucleotide alpha hydrolases-like"/>
    <property type="match status" value="1"/>
</dbReference>
<comment type="caution">
    <text evidence="7">The sequence shown here is derived from an EMBL/GenBank/DDBJ whole genome shotgun (WGS) entry which is preliminary data.</text>
</comment>
<feature type="domain" description="NAD/GMP synthase" evidence="6">
    <location>
        <begin position="171"/>
        <end position="303"/>
    </location>
</feature>
<evidence type="ECO:0000256" key="2">
    <source>
        <dbReference type="ARBA" id="ARBA00022598"/>
    </source>
</evidence>
<dbReference type="CDD" id="cd00553">
    <property type="entry name" value="NAD_synthase"/>
    <property type="match status" value="1"/>
</dbReference>
<comment type="pathway">
    <text evidence="1">Cofactor biosynthesis; NAD(+) biosynthesis.</text>
</comment>
<proteinExistence type="predicted"/>
<dbReference type="AlphaFoldDB" id="A0A4Q2U1C8"/>
<evidence type="ECO:0000259" key="6">
    <source>
        <dbReference type="Pfam" id="PF02540"/>
    </source>
</evidence>
<organism evidence="7 8">
    <name type="scientific">Ciceribacter ferrooxidans</name>
    <dbReference type="NCBI Taxonomy" id="2509717"/>
    <lineage>
        <taxon>Bacteria</taxon>
        <taxon>Pseudomonadati</taxon>
        <taxon>Pseudomonadota</taxon>
        <taxon>Alphaproteobacteria</taxon>
        <taxon>Hyphomicrobiales</taxon>
        <taxon>Rhizobiaceae</taxon>
        <taxon>Ciceribacter</taxon>
    </lineage>
</organism>
<dbReference type="Gene3D" id="3.40.50.620">
    <property type="entry name" value="HUPs"/>
    <property type="match status" value="1"/>
</dbReference>
<keyword evidence="5" id="KW-0520">NAD</keyword>
<keyword evidence="3" id="KW-0547">Nucleotide-binding</keyword>
<feature type="domain" description="NAD/GMP synthase" evidence="6">
    <location>
        <begin position="12"/>
        <end position="95"/>
    </location>
</feature>
<gene>
    <name evidence="7" type="ORF">EUU22_01405</name>
</gene>
<dbReference type="GO" id="GO:0005524">
    <property type="term" value="F:ATP binding"/>
    <property type="evidence" value="ECO:0007669"/>
    <property type="project" value="UniProtKB-KW"/>
</dbReference>
<dbReference type="EMBL" id="SDVB01000050">
    <property type="protein sequence ID" value="RYC26863.1"/>
    <property type="molecule type" value="Genomic_DNA"/>
</dbReference>
<dbReference type="RefSeq" id="WP_129330337.1">
    <property type="nucleotide sequence ID" value="NZ_SDVB01000050.1"/>
</dbReference>